<sequence length="89" mass="10381">MMMENTRAEFYIILIIYSHLLEAFFRPQLPSGAVQIAILPFWLRFQLRFISIIIIAILFVVVSFVYLFIVISFIYLIVSIICFIVASIS</sequence>
<evidence type="ECO:0000313" key="2">
    <source>
        <dbReference type="EMBL" id="KAE9407849.1"/>
    </source>
</evidence>
<keyword evidence="1" id="KW-0812">Transmembrane</keyword>
<evidence type="ECO:0000256" key="1">
    <source>
        <dbReference type="SAM" id="Phobius"/>
    </source>
</evidence>
<keyword evidence="3" id="KW-1185">Reference proteome</keyword>
<evidence type="ECO:0000313" key="3">
    <source>
        <dbReference type="Proteomes" id="UP000799118"/>
    </source>
</evidence>
<accession>A0A6A4IBB3</accession>
<name>A0A6A4IBB3_9AGAR</name>
<gene>
    <name evidence="2" type="ORF">BT96DRAFT_52122</name>
</gene>
<organism evidence="2 3">
    <name type="scientific">Gymnopus androsaceus JB14</name>
    <dbReference type="NCBI Taxonomy" id="1447944"/>
    <lineage>
        <taxon>Eukaryota</taxon>
        <taxon>Fungi</taxon>
        <taxon>Dikarya</taxon>
        <taxon>Basidiomycota</taxon>
        <taxon>Agaricomycotina</taxon>
        <taxon>Agaricomycetes</taxon>
        <taxon>Agaricomycetidae</taxon>
        <taxon>Agaricales</taxon>
        <taxon>Marasmiineae</taxon>
        <taxon>Omphalotaceae</taxon>
        <taxon>Gymnopus</taxon>
    </lineage>
</organism>
<feature type="transmembrane region" description="Helical" evidence="1">
    <location>
        <begin position="65"/>
        <end position="88"/>
    </location>
</feature>
<feature type="transmembrane region" description="Helical" evidence="1">
    <location>
        <begin position="6"/>
        <end position="25"/>
    </location>
</feature>
<dbReference type="EMBL" id="ML769393">
    <property type="protein sequence ID" value="KAE9407849.1"/>
    <property type="molecule type" value="Genomic_DNA"/>
</dbReference>
<dbReference type="AlphaFoldDB" id="A0A6A4IBB3"/>
<feature type="transmembrane region" description="Helical" evidence="1">
    <location>
        <begin position="37"/>
        <end position="59"/>
    </location>
</feature>
<protein>
    <submittedName>
        <fullName evidence="2">Uncharacterized protein</fullName>
    </submittedName>
</protein>
<keyword evidence="1" id="KW-1133">Transmembrane helix</keyword>
<reference evidence="2" key="1">
    <citation type="journal article" date="2019" name="Environ. Microbiol.">
        <title>Fungal ecological strategies reflected in gene transcription - a case study of two litter decomposers.</title>
        <authorList>
            <person name="Barbi F."/>
            <person name="Kohler A."/>
            <person name="Barry K."/>
            <person name="Baskaran P."/>
            <person name="Daum C."/>
            <person name="Fauchery L."/>
            <person name="Ihrmark K."/>
            <person name="Kuo A."/>
            <person name="LaButti K."/>
            <person name="Lipzen A."/>
            <person name="Morin E."/>
            <person name="Grigoriev I.V."/>
            <person name="Henrissat B."/>
            <person name="Lindahl B."/>
            <person name="Martin F."/>
        </authorList>
    </citation>
    <scope>NUCLEOTIDE SEQUENCE</scope>
    <source>
        <strain evidence="2">JB14</strain>
    </source>
</reference>
<dbReference type="Proteomes" id="UP000799118">
    <property type="component" value="Unassembled WGS sequence"/>
</dbReference>
<keyword evidence="1" id="KW-0472">Membrane</keyword>
<proteinExistence type="predicted"/>